<dbReference type="AlphaFoldDB" id="A0A2G5SEW2"/>
<evidence type="ECO:0000313" key="2">
    <source>
        <dbReference type="EMBL" id="PIC13608.1"/>
    </source>
</evidence>
<name>A0A2G5SEW2_9PELO</name>
<sequence length="80" mass="8991">MNIMFATNVFVVYSPQKSSELIKFNKLETLTLHGPAYEEPVINNGQSEKEQLVEQVKEDNEQLEKAQEAIVGIAVQVSIL</sequence>
<proteinExistence type="predicted"/>
<dbReference type="EMBL" id="PDUG01000012">
    <property type="protein sequence ID" value="PIC13608.1"/>
    <property type="molecule type" value="Genomic_DNA"/>
</dbReference>
<evidence type="ECO:0000256" key="1">
    <source>
        <dbReference type="SAM" id="Coils"/>
    </source>
</evidence>
<feature type="coiled-coil region" evidence="1">
    <location>
        <begin position="42"/>
        <end position="69"/>
    </location>
</feature>
<comment type="caution">
    <text evidence="2">The sequence shown here is derived from an EMBL/GenBank/DDBJ whole genome shotgun (WGS) entry which is preliminary data.</text>
</comment>
<keyword evidence="3" id="KW-1185">Reference proteome</keyword>
<evidence type="ECO:0000313" key="3">
    <source>
        <dbReference type="Proteomes" id="UP000230233"/>
    </source>
</evidence>
<accession>A0A2G5SEW2</accession>
<organism evidence="2 3">
    <name type="scientific">Caenorhabditis nigoni</name>
    <dbReference type="NCBI Taxonomy" id="1611254"/>
    <lineage>
        <taxon>Eukaryota</taxon>
        <taxon>Metazoa</taxon>
        <taxon>Ecdysozoa</taxon>
        <taxon>Nematoda</taxon>
        <taxon>Chromadorea</taxon>
        <taxon>Rhabditida</taxon>
        <taxon>Rhabditina</taxon>
        <taxon>Rhabditomorpha</taxon>
        <taxon>Rhabditoidea</taxon>
        <taxon>Rhabditidae</taxon>
        <taxon>Peloderinae</taxon>
        <taxon>Caenorhabditis</taxon>
    </lineage>
</organism>
<keyword evidence="1" id="KW-0175">Coiled coil</keyword>
<dbReference type="Proteomes" id="UP000230233">
    <property type="component" value="Unassembled WGS sequence"/>
</dbReference>
<protein>
    <submittedName>
        <fullName evidence="2">Uncharacterized protein</fullName>
    </submittedName>
</protein>
<reference evidence="3" key="1">
    <citation type="submission" date="2017-10" db="EMBL/GenBank/DDBJ databases">
        <title>Rapid genome shrinkage in a self-fertile nematode reveals novel sperm competition proteins.</title>
        <authorList>
            <person name="Yin D."/>
            <person name="Schwarz E.M."/>
            <person name="Thomas C.G."/>
            <person name="Felde R.L."/>
            <person name="Korf I.F."/>
            <person name="Cutter A.D."/>
            <person name="Schartner C.M."/>
            <person name="Ralston E.J."/>
            <person name="Meyer B.J."/>
            <person name="Haag E.S."/>
        </authorList>
    </citation>
    <scope>NUCLEOTIDE SEQUENCE [LARGE SCALE GENOMIC DNA]</scope>
    <source>
        <strain evidence="3">JU1422</strain>
    </source>
</reference>
<gene>
    <name evidence="2" type="ORF">B9Z55_027708</name>
</gene>